<feature type="transmembrane region" description="Helical" evidence="5">
    <location>
        <begin position="189"/>
        <end position="207"/>
    </location>
</feature>
<comment type="caution">
    <text evidence="7">The sequence shown here is derived from an EMBL/GenBank/DDBJ whole genome shotgun (WGS) entry which is preliminary data.</text>
</comment>
<feature type="transmembrane region" description="Helical" evidence="5">
    <location>
        <begin position="129"/>
        <end position="146"/>
    </location>
</feature>
<feature type="transmembrane region" description="Helical" evidence="5">
    <location>
        <begin position="305"/>
        <end position="324"/>
    </location>
</feature>
<comment type="subcellular location">
    <subcellularLocation>
        <location evidence="1">Cell membrane</location>
        <topology evidence="1">Multi-pass membrane protein</topology>
    </subcellularLocation>
</comment>
<dbReference type="Proteomes" id="UP001165283">
    <property type="component" value="Unassembled WGS sequence"/>
</dbReference>
<evidence type="ECO:0000256" key="1">
    <source>
        <dbReference type="ARBA" id="ARBA00004651"/>
    </source>
</evidence>
<dbReference type="Gene3D" id="1.20.1250.20">
    <property type="entry name" value="MFS general substrate transporter like domains"/>
    <property type="match status" value="1"/>
</dbReference>
<dbReference type="PANTHER" id="PTHR23546">
    <property type="entry name" value="TRANSPORT PROTEIN"/>
    <property type="match status" value="1"/>
</dbReference>
<feature type="transmembrane region" description="Helical" evidence="5">
    <location>
        <begin position="158"/>
        <end position="183"/>
    </location>
</feature>
<gene>
    <name evidence="7" type="ORF">KDL28_08840</name>
</gene>
<dbReference type="PANTHER" id="PTHR23546:SF1">
    <property type="entry name" value="MEMBRANE PROTEIN"/>
    <property type="match status" value="1"/>
</dbReference>
<feature type="transmembrane region" description="Helical" evidence="5">
    <location>
        <begin position="236"/>
        <end position="258"/>
    </location>
</feature>
<reference evidence="7" key="1">
    <citation type="submission" date="2021-04" db="EMBL/GenBank/DDBJ databases">
        <title>Pseudonocardia sp. nov., isolated from sandy soil of mangrove forest.</title>
        <authorList>
            <person name="Zan Z."/>
            <person name="Huang R."/>
            <person name="Liu W."/>
        </authorList>
    </citation>
    <scope>NUCLEOTIDE SEQUENCE</scope>
    <source>
        <strain evidence="7">S2-4</strain>
    </source>
</reference>
<dbReference type="InterPro" id="IPR036259">
    <property type="entry name" value="MFS_trans_sf"/>
</dbReference>
<dbReference type="InterPro" id="IPR020846">
    <property type="entry name" value="MFS_dom"/>
</dbReference>
<feature type="transmembrane region" description="Helical" evidence="5">
    <location>
        <begin position="270"/>
        <end position="293"/>
    </location>
</feature>
<protein>
    <submittedName>
        <fullName evidence="7">MFS transporter</fullName>
    </submittedName>
</protein>
<dbReference type="Pfam" id="PF07690">
    <property type="entry name" value="MFS_1"/>
    <property type="match status" value="1"/>
</dbReference>
<evidence type="ECO:0000313" key="7">
    <source>
        <dbReference type="EMBL" id="MCO1655157.1"/>
    </source>
</evidence>
<dbReference type="InterPro" id="IPR011701">
    <property type="entry name" value="MFS"/>
</dbReference>
<dbReference type="InterPro" id="IPR001958">
    <property type="entry name" value="Tet-R_TetA/multi-R_MdtG-like"/>
</dbReference>
<evidence type="ECO:0000256" key="4">
    <source>
        <dbReference type="ARBA" id="ARBA00023136"/>
    </source>
</evidence>
<dbReference type="PROSITE" id="PS50850">
    <property type="entry name" value="MFS"/>
    <property type="match status" value="1"/>
</dbReference>
<dbReference type="PRINTS" id="PR01035">
    <property type="entry name" value="TCRTETA"/>
</dbReference>
<evidence type="ECO:0000256" key="5">
    <source>
        <dbReference type="SAM" id="Phobius"/>
    </source>
</evidence>
<dbReference type="EMBL" id="JAGSOV010000019">
    <property type="protein sequence ID" value="MCO1655157.1"/>
    <property type="molecule type" value="Genomic_DNA"/>
</dbReference>
<feature type="domain" description="Major facilitator superfamily (MFS) profile" evidence="6">
    <location>
        <begin position="20"/>
        <end position="413"/>
    </location>
</feature>
<keyword evidence="2 5" id="KW-0812">Transmembrane</keyword>
<feature type="transmembrane region" description="Helical" evidence="5">
    <location>
        <begin position="54"/>
        <end position="74"/>
    </location>
</feature>
<organism evidence="7 8">
    <name type="scientific">Pseudonocardia humida</name>
    <dbReference type="NCBI Taxonomy" id="2800819"/>
    <lineage>
        <taxon>Bacteria</taxon>
        <taxon>Bacillati</taxon>
        <taxon>Actinomycetota</taxon>
        <taxon>Actinomycetes</taxon>
        <taxon>Pseudonocardiales</taxon>
        <taxon>Pseudonocardiaceae</taxon>
        <taxon>Pseudonocardia</taxon>
    </lineage>
</organism>
<evidence type="ECO:0000259" key="6">
    <source>
        <dbReference type="PROSITE" id="PS50850"/>
    </source>
</evidence>
<sequence length="427" mass="43141">MASHPERPARETERSAEGRVLVLVLVAVLVTYTAQQLLTPVLAPLSREVGLTEFQLGLVITVAAVVFTLASLAWGRVADRWGHRRVLLTGLVLAAAGMAAFTVVCRWALAGGQAPEAVLLAMLLTRSVLFGIGVGAVPVAALSYVGSTTAGAEARTRAVSMVGAAQAVSLVLGPGLGGALAVVDLLAPVHLAPVLLVVAAVVVAALLPRAPRTAAAVDEPRPVRSVAPWDARVRPFLVVGFLLYLSLGMMQVIIGFLVQDRLGSDSRDTAVAVGVAFFATGLVLVATQAVVVPRLRWAPAPLLRVGSPIAAAGFVVLALAAQLWSITAGMAIIALGLGLAMPGFSAGASLRVGPTEQGAVAGLVNATTGATFVLGPLLGTGLYTAAPALPIWLGAATCVVGACVAGLSRGVVAAPTVSVVQPPGPES</sequence>
<evidence type="ECO:0000256" key="3">
    <source>
        <dbReference type="ARBA" id="ARBA00022989"/>
    </source>
</evidence>
<name>A0ABT0ZWN9_9PSEU</name>
<dbReference type="RefSeq" id="WP_252436917.1">
    <property type="nucleotide sequence ID" value="NZ_JAGSOV010000019.1"/>
</dbReference>
<keyword evidence="3 5" id="KW-1133">Transmembrane helix</keyword>
<feature type="transmembrane region" description="Helical" evidence="5">
    <location>
        <begin position="86"/>
        <end position="109"/>
    </location>
</feature>
<dbReference type="SUPFAM" id="SSF103473">
    <property type="entry name" value="MFS general substrate transporter"/>
    <property type="match status" value="1"/>
</dbReference>
<keyword evidence="4 5" id="KW-0472">Membrane</keyword>
<feature type="transmembrane region" description="Helical" evidence="5">
    <location>
        <begin position="389"/>
        <end position="407"/>
    </location>
</feature>
<accession>A0ABT0ZWN9</accession>
<feature type="transmembrane region" description="Helical" evidence="5">
    <location>
        <begin position="20"/>
        <end position="42"/>
    </location>
</feature>
<evidence type="ECO:0000313" key="8">
    <source>
        <dbReference type="Proteomes" id="UP001165283"/>
    </source>
</evidence>
<feature type="transmembrane region" description="Helical" evidence="5">
    <location>
        <begin position="362"/>
        <end position="383"/>
    </location>
</feature>
<keyword evidence="8" id="KW-1185">Reference proteome</keyword>
<proteinExistence type="predicted"/>
<feature type="transmembrane region" description="Helical" evidence="5">
    <location>
        <begin position="330"/>
        <end position="350"/>
    </location>
</feature>
<evidence type="ECO:0000256" key="2">
    <source>
        <dbReference type="ARBA" id="ARBA00022692"/>
    </source>
</evidence>